<protein>
    <submittedName>
        <fullName evidence="2">Uncharacterized protein</fullName>
    </submittedName>
</protein>
<feature type="compositionally biased region" description="Basic and acidic residues" evidence="1">
    <location>
        <begin position="85"/>
        <end position="103"/>
    </location>
</feature>
<dbReference type="EMBL" id="BLAF01000042">
    <property type="protein sequence ID" value="GES23453.1"/>
    <property type="molecule type" value="Genomic_DNA"/>
</dbReference>
<dbReference type="AlphaFoldDB" id="A0A5M3XVU5"/>
<feature type="region of interest" description="Disordered" evidence="1">
    <location>
        <begin position="75"/>
        <end position="110"/>
    </location>
</feature>
<proteinExistence type="predicted"/>
<gene>
    <name evidence="2" type="ORF">Aple_063520</name>
</gene>
<evidence type="ECO:0000313" key="3">
    <source>
        <dbReference type="Proteomes" id="UP000377595"/>
    </source>
</evidence>
<keyword evidence="3" id="KW-1185">Reference proteome</keyword>
<dbReference type="Proteomes" id="UP000377595">
    <property type="component" value="Unassembled WGS sequence"/>
</dbReference>
<comment type="caution">
    <text evidence="2">The sequence shown here is derived from an EMBL/GenBank/DDBJ whole genome shotgun (WGS) entry which is preliminary data.</text>
</comment>
<reference evidence="2 3" key="1">
    <citation type="submission" date="2019-10" db="EMBL/GenBank/DDBJ databases">
        <title>Whole genome shotgun sequence of Acrocarpospora pleiomorpha NBRC 16267.</title>
        <authorList>
            <person name="Ichikawa N."/>
            <person name="Kimura A."/>
            <person name="Kitahashi Y."/>
            <person name="Komaki H."/>
            <person name="Oguchi A."/>
        </authorList>
    </citation>
    <scope>NUCLEOTIDE SEQUENCE [LARGE SCALE GENOMIC DNA]</scope>
    <source>
        <strain evidence="2 3">NBRC 16267</strain>
    </source>
</reference>
<evidence type="ECO:0000313" key="2">
    <source>
        <dbReference type="EMBL" id="GES23453.1"/>
    </source>
</evidence>
<organism evidence="2 3">
    <name type="scientific">Acrocarpospora pleiomorpha</name>
    <dbReference type="NCBI Taxonomy" id="90975"/>
    <lineage>
        <taxon>Bacteria</taxon>
        <taxon>Bacillati</taxon>
        <taxon>Actinomycetota</taxon>
        <taxon>Actinomycetes</taxon>
        <taxon>Streptosporangiales</taxon>
        <taxon>Streptosporangiaceae</taxon>
        <taxon>Acrocarpospora</taxon>
    </lineage>
</organism>
<name>A0A5M3XVU5_9ACTN</name>
<sequence>MHADAHGHLGLAAADRTFGQLHAVQGMRGDDLLRSAADFSVGEQTYLTSGPKRLNIDLVSGPARTLLSDVRRLEPRIDSSPTIDKQPRKQEYRHREQHHENGHRPAIGTMCTSKACDPKVWVPPNT</sequence>
<accession>A0A5M3XVU5</accession>
<evidence type="ECO:0000256" key="1">
    <source>
        <dbReference type="SAM" id="MobiDB-lite"/>
    </source>
</evidence>